<dbReference type="NCBIfam" id="TIGR00737">
    <property type="entry name" value="nifR3_yhdG"/>
    <property type="match status" value="1"/>
</dbReference>
<sequence>MTLQIGPLQLGVPLVLAPMAGVTNMAFRRLCREQALSALPPGGPLPAPGGGTTAPAGLFVTEMVTSRALVERHPGSLRMTESDPTEFVRSVQLYGVDPATIARAIDFLVREDRADHIDLNFGCPVPKVTRKGGGSALPWKRDLFAAIVTQAVAAAEAASRGRSHQVPVTVKMRMGIDDTHLTYVEAAQTAERAGVAAVALHARTTEQYYSGAARWEHVARLVEAVNIPVLGNGDIFAGDDAARLLAESGCAGVVVGRGCQGRPWLFADLVYALTGSEQRMRPHLRDVAAMIVRHAELLIPEFRSEEKAMREMRKHIGWYLKGFAVGGPQRRDLQLVSTLAELRQRLAALELDQVFPPGAEGPRGRAGTAKTPHLPHGWLASRELAATDRQLLLGAEVDTSGG</sequence>
<dbReference type="RefSeq" id="WP_073823451.1">
    <property type="nucleotide sequence ID" value="NZ_MQVS01000003.1"/>
</dbReference>
<dbReference type="InterPro" id="IPR018517">
    <property type="entry name" value="tRNA_hU_synthase_CS"/>
</dbReference>
<evidence type="ECO:0000313" key="8">
    <source>
        <dbReference type="EMBL" id="OKL52035.1"/>
    </source>
</evidence>
<dbReference type="GO" id="GO:0050660">
    <property type="term" value="F:flavin adenine dinucleotide binding"/>
    <property type="evidence" value="ECO:0007669"/>
    <property type="project" value="InterPro"/>
</dbReference>
<evidence type="ECO:0000256" key="2">
    <source>
        <dbReference type="ARBA" id="ARBA00022630"/>
    </source>
</evidence>
<dbReference type="GO" id="GO:0017150">
    <property type="term" value="F:tRNA dihydrouridine synthase activity"/>
    <property type="evidence" value="ECO:0007669"/>
    <property type="project" value="InterPro"/>
</dbReference>
<evidence type="ECO:0000259" key="7">
    <source>
        <dbReference type="Pfam" id="PF01207"/>
    </source>
</evidence>
<dbReference type="InterPro" id="IPR004652">
    <property type="entry name" value="DusB-like"/>
</dbReference>
<dbReference type="FunCoup" id="A0A1Q5PX89">
    <property type="interactions" value="301"/>
</dbReference>
<keyword evidence="9" id="KW-1185">Reference proteome</keyword>
<dbReference type="PANTHER" id="PTHR45846:SF1">
    <property type="entry name" value="TRNA-DIHYDROURIDINE(47) SYNTHASE [NAD(P)(+)]-LIKE"/>
    <property type="match status" value="1"/>
</dbReference>
<dbReference type="InterPro" id="IPR024036">
    <property type="entry name" value="tRNA-dHydroUridine_Synthase_C"/>
</dbReference>
<evidence type="ECO:0000313" key="9">
    <source>
        <dbReference type="Proteomes" id="UP000185612"/>
    </source>
</evidence>
<dbReference type="SUPFAM" id="SSF51395">
    <property type="entry name" value="FMN-linked oxidoreductases"/>
    <property type="match status" value="1"/>
</dbReference>
<evidence type="ECO:0000256" key="5">
    <source>
        <dbReference type="ARBA" id="ARBA00022857"/>
    </source>
</evidence>
<dbReference type="Gene3D" id="1.10.1200.80">
    <property type="entry name" value="Putative flavin oxidoreducatase, domain 2"/>
    <property type="match status" value="1"/>
</dbReference>
<evidence type="ECO:0000256" key="3">
    <source>
        <dbReference type="ARBA" id="ARBA00022643"/>
    </source>
</evidence>
<dbReference type="AlphaFoldDB" id="A0A1Q5PX89"/>
<accession>A0A1Q5PX89</accession>
<dbReference type="Gene3D" id="3.20.20.70">
    <property type="entry name" value="Aldolase class I"/>
    <property type="match status" value="1"/>
</dbReference>
<keyword evidence="2" id="KW-0285">Flavoprotein</keyword>
<keyword evidence="5" id="KW-0521">NADP</keyword>
<dbReference type="Proteomes" id="UP000185612">
    <property type="component" value="Unassembled WGS sequence"/>
</dbReference>
<feature type="domain" description="DUS-like FMN-binding" evidence="7">
    <location>
        <begin position="16"/>
        <end position="346"/>
    </location>
</feature>
<dbReference type="PANTHER" id="PTHR45846">
    <property type="entry name" value="TRNA-DIHYDROURIDINE(47) SYNTHASE [NAD(P)(+)]-LIKE"/>
    <property type="match status" value="1"/>
</dbReference>
<dbReference type="InParanoid" id="A0A1Q5PX89"/>
<reference evidence="9" key="1">
    <citation type="submission" date="2016-12" db="EMBL/GenBank/DDBJ databases">
        <authorList>
            <person name="Meng X."/>
        </authorList>
    </citation>
    <scope>NUCLEOTIDE SEQUENCE [LARGE SCALE GENOMIC DNA]</scope>
    <source>
        <strain evidence="9">DSM 20732</strain>
    </source>
</reference>
<dbReference type="PROSITE" id="PS01136">
    <property type="entry name" value="UPF0034"/>
    <property type="match status" value="1"/>
</dbReference>
<keyword evidence="6" id="KW-0560">Oxidoreductase</keyword>
<name>A0A1Q5PX89_9ACTO</name>
<dbReference type="STRING" id="52770.BSZ40_03660"/>
<dbReference type="Pfam" id="PF01207">
    <property type="entry name" value="Dus"/>
    <property type="match status" value="1"/>
</dbReference>
<comment type="caution">
    <text evidence="8">The sequence shown here is derived from an EMBL/GenBank/DDBJ whole genome shotgun (WGS) entry which is preliminary data.</text>
</comment>
<dbReference type="InterPro" id="IPR013785">
    <property type="entry name" value="Aldolase_TIM"/>
</dbReference>
<evidence type="ECO:0000256" key="6">
    <source>
        <dbReference type="ARBA" id="ARBA00023002"/>
    </source>
</evidence>
<proteinExistence type="predicted"/>
<gene>
    <name evidence="8" type="ORF">BSZ40_03660</name>
</gene>
<dbReference type="CDD" id="cd02801">
    <property type="entry name" value="DUS_like_FMN"/>
    <property type="match status" value="1"/>
</dbReference>
<protein>
    <submittedName>
        <fullName evidence="8">tRNA dihydrouridine synthase DusB</fullName>
    </submittedName>
</protein>
<dbReference type="EMBL" id="MQVS01000003">
    <property type="protein sequence ID" value="OKL52035.1"/>
    <property type="molecule type" value="Genomic_DNA"/>
</dbReference>
<evidence type="ECO:0000256" key="4">
    <source>
        <dbReference type="ARBA" id="ARBA00022694"/>
    </source>
</evidence>
<dbReference type="GO" id="GO:0003723">
    <property type="term" value="F:RNA binding"/>
    <property type="evidence" value="ECO:0007669"/>
    <property type="project" value="TreeGrafter"/>
</dbReference>
<keyword evidence="3" id="KW-0288">FMN</keyword>
<dbReference type="InterPro" id="IPR035587">
    <property type="entry name" value="DUS-like_FMN-bd"/>
</dbReference>
<keyword evidence="4" id="KW-0819">tRNA processing</keyword>
<comment type="cofactor">
    <cofactor evidence="1">
        <name>FMN</name>
        <dbReference type="ChEBI" id="CHEBI:58210"/>
    </cofactor>
</comment>
<organism evidence="8 9">
    <name type="scientific">Buchananella hordeovulneris</name>
    <dbReference type="NCBI Taxonomy" id="52770"/>
    <lineage>
        <taxon>Bacteria</taxon>
        <taxon>Bacillati</taxon>
        <taxon>Actinomycetota</taxon>
        <taxon>Actinomycetes</taxon>
        <taxon>Actinomycetales</taxon>
        <taxon>Actinomycetaceae</taxon>
        <taxon>Buchananella</taxon>
    </lineage>
</organism>
<evidence type="ECO:0000256" key="1">
    <source>
        <dbReference type="ARBA" id="ARBA00001917"/>
    </source>
</evidence>